<proteinExistence type="predicted"/>
<name>A0A1G6MVA7_NIADE</name>
<dbReference type="Proteomes" id="UP000198757">
    <property type="component" value="Unassembled WGS sequence"/>
</dbReference>
<evidence type="ECO:0000313" key="2">
    <source>
        <dbReference type="EMBL" id="SDC59452.1"/>
    </source>
</evidence>
<sequence length="265" mass="30607">MAYCRHFFFVLIFAVLAKSSFSQLAVEMEKAFKGNRYDAIAGIVDKYRTQNRFSCKPGDPVCENTAELLEKIMYQYCIDRNTTRKNRQIFGYLDLQHDSVADQYRFIPPVMEVVVTDAADIENEKSAIKGDRFIYDFTNYPLRKDKVQFDDFIFDSTLSKPLNDFLAKKDPHAGFVIDGKARAQFLNRLFPDLSAPGVVKIIAENRRESIWHLGYAVIFKGFYFNKSMDLAMVRISYGYAIASDIYFRKVKGKWGFLRVGTTIIT</sequence>
<organism evidence="2 3">
    <name type="scientific">Niabella drilacis (strain DSM 25811 / CCM 8410 / CCUG 62505 / LMG 26954 / E90)</name>
    <dbReference type="NCBI Taxonomy" id="1285928"/>
    <lineage>
        <taxon>Bacteria</taxon>
        <taxon>Pseudomonadati</taxon>
        <taxon>Bacteroidota</taxon>
        <taxon>Chitinophagia</taxon>
        <taxon>Chitinophagales</taxon>
        <taxon>Chitinophagaceae</taxon>
        <taxon>Niabella</taxon>
    </lineage>
</organism>
<feature type="chain" id="PRO_5011557146" evidence="1">
    <location>
        <begin position="26"/>
        <end position="265"/>
    </location>
</feature>
<keyword evidence="1" id="KW-0732">Signal</keyword>
<protein>
    <submittedName>
        <fullName evidence="2">Uncharacterized protein</fullName>
    </submittedName>
</protein>
<keyword evidence="3" id="KW-1185">Reference proteome</keyword>
<accession>A0A1G6MVA7</accession>
<dbReference type="EMBL" id="FMZO01000003">
    <property type="protein sequence ID" value="SDC59452.1"/>
    <property type="molecule type" value="Genomic_DNA"/>
</dbReference>
<feature type="signal peptide" evidence="1">
    <location>
        <begin position="1"/>
        <end position="25"/>
    </location>
</feature>
<evidence type="ECO:0000313" key="3">
    <source>
        <dbReference type="Proteomes" id="UP000198757"/>
    </source>
</evidence>
<reference evidence="3" key="1">
    <citation type="submission" date="2016-10" db="EMBL/GenBank/DDBJ databases">
        <authorList>
            <person name="Varghese N."/>
            <person name="Submissions S."/>
        </authorList>
    </citation>
    <scope>NUCLEOTIDE SEQUENCE [LARGE SCALE GENOMIC DNA]</scope>
    <source>
        <strain evidence="3">DSM 25811 / CCM 8410 / LMG 26954 / E90</strain>
    </source>
</reference>
<evidence type="ECO:0000256" key="1">
    <source>
        <dbReference type="SAM" id="SignalP"/>
    </source>
</evidence>
<gene>
    <name evidence="2" type="ORF">SAMN04487894_10353</name>
</gene>
<dbReference type="RefSeq" id="WP_090389246.1">
    <property type="nucleotide sequence ID" value="NZ_FMZO01000003.1"/>
</dbReference>
<dbReference type="AlphaFoldDB" id="A0A1G6MVA7"/>